<gene>
    <name evidence="1" type="ORF">BAGA_29200</name>
</gene>
<organism evidence="1 2">
    <name type="scientific">Bacillus gaemokensis</name>
    <dbReference type="NCBI Taxonomy" id="574375"/>
    <lineage>
        <taxon>Bacteria</taxon>
        <taxon>Bacillati</taxon>
        <taxon>Bacillota</taxon>
        <taxon>Bacilli</taxon>
        <taxon>Bacillales</taxon>
        <taxon>Bacillaceae</taxon>
        <taxon>Bacillus</taxon>
        <taxon>Bacillus cereus group</taxon>
    </lineage>
</organism>
<protein>
    <submittedName>
        <fullName evidence="1">Uncharacterized protein</fullName>
    </submittedName>
</protein>
<dbReference type="RefSeq" id="WP_033674762.1">
    <property type="nucleotide sequence ID" value="NZ_JOTM01000009.1"/>
</dbReference>
<comment type="caution">
    <text evidence="1">The sequence shown here is derived from an EMBL/GenBank/DDBJ whole genome shotgun (WGS) entry which is preliminary data.</text>
</comment>
<evidence type="ECO:0000313" key="2">
    <source>
        <dbReference type="Proteomes" id="UP000027778"/>
    </source>
</evidence>
<dbReference type="eggNOG" id="COG2755">
    <property type="taxonomic scope" value="Bacteria"/>
</dbReference>
<dbReference type="EMBL" id="JOTM01000009">
    <property type="protein sequence ID" value="KEK24132.1"/>
    <property type="molecule type" value="Genomic_DNA"/>
</dbReference>
<evidence type="ECO:0000313" key="1">
    <source>
        <dbReference type="EMBL" id="KEK24132.1"/>
    </source>
</evidence>
<proteinExistence type="predicted"/>
<dbReference type="AlphaFoldDB" id="A0A073KCD8"/>
<dbReference type="OrthoDB" id="1886856at2"/>
<reference evidence="1 2" key="1">
    <citation type="submission" date="2014-06" db="EMBL/GenBank/DDBJ databases">
        <title>Draft genome sequence of Bacillus gaemokensis JCM 15801 (MCCC 1A00707).</title>
        <authorList>
            <person name="Lai Q."/>
            <person name="Liu Y."/>
            <person name="Shao Z."/>
        </authorList>
    </citation>
    <scope>NUCLEOTIDE SEQUENCE [LARGE SCALE GENOMIC DNA]</scope>
    <source>
        <strain evidence="1 2">JCM 15801</strain>
    </source>
</reference>
<accession>A0A073KCD8</accession>
<dbReference type="Proteomes" id="UP000027778">
    <property type="component" value="Unassembled WGS sequence"/>
</dbReference>
<dbReference type="STRING" id="574375.AZF08_11590"/>
<sequence length="379" mass="44090">MRDEYNIIILSDKFSGSIIQNLLDRKKCKTIVNVESISDSIFSDPAFHYVIVWGTHAAMLSNVLIQSGVESTKIINLTDYMYEWQKRLFSIYQINPDFMNVYTAMQKVKSNPTYELFITGLSYPYCGINPELLQKKSVKLTLPSQDLYYDYLIAKQLLSNPHVFQYCIMGIGYFSFHFDLSLSSEAHRIHNVYYPLFQDGHHTPVATPLSTHGLLQLDTSEFLSSIFIMNFEYACIEKLGCSAPELSWLHAEWNTAPFHMSVEEHGKIRAQSHSKIFYPNTLIENKMIFKKYLDLLMQYNIKPIVVVFPVTSYYARSLNPKLKEGFYNVINEFRNMYSFQVLDLFDSSLFEDSDFYDSDHMNKKGADKMSVLLNQIINW</sequence>
<keyword evidence="2" id="KW-1185">Reference proteome</keyword>
<name>A0A073KCD8_9BACI</name>